<evidence type="ECO:0000313" key="6">
    <source>
        <dbReference type="EMBL" id="WFN56624.1"/>
    </source>
</evidence>
<evidence type="ECO:0000256" key="1">
    <source>
        <dbReference type="ARBA" id="ARBA00001970"/>
    </source>
</evidence>
<proteinExistence type="inferred from homology"/>
<dbReference type="PIRSF" id="PIRSF000029">
    <property type="entry name" value="Cytochrome_b562"/>
    <property type="match status" value="1"/>
</dbReference>
<evidence type="ECO:0000256" key="4">
    <source>
        <dbReference type="ARBA" id="ARBA00022729"/>
    </source>
</evidence>
<keyword evidence="7" id="KW-1185">Reference proteome</keyword>
<dbReference type="Gene3D" id="1.20.120.10">
    <property type="entry name" value="Cytochrome c/b562"/>
    <property type="match status" value="1"/>
</dbReference>
<dbReference type="RefSeq" id="WP_125260032.1">
    <property type="nucleotide sequence ID" value="NZ_CP114280.1"/>
</dbReference>
<dbReference type="Proteomes" id="UP001219630">
    <property type="component" value="Chromosome"/>
</dbReference>
<dbReference type="SUPFAM" id="SSF47175">
    <property type="entry name" value="Cytochromes"/>
    <property type="match status" value="1"/>
</dbReference>
<dbReference type="EMBL" id="CP114280">
    <property type="protein sequence ID" value="WFN56624.1"/>
    <property type="molecule type" value="Genomic_DNA"/>
</dbReference>
<comment type="similarity">
    <text evidence="3">Belongs to the cytochrome b562 family.</text>
</comment>
<evidence type="ECO:0000256" key="5">
    <source>
        <dbReference type="SAM" id="SignalP"/>
    </source>
</evidence>
<dbReference type="InterPro" id="IPR010980">
    <property type="entry name" value="Cyt_c/b562"/>
</dbReference>
<dbReference type="Pfam" id="PF07361">
    <property type="entry name" value="Cytochrom_B562"/>
    <property type="match status" value="1"/>
</dbReference>
<feature type="signal peptide" evidence="5">
    <location>
        <begin position="1"/>
        <end position="25"/>
    </location>
</feature>
<gene>
    <name evidence="6" type="ORF">O1Q98_04915</name>
</gene>
<reference evidence="6 7" key="1">
    <citation type="submission" date="2022-12" db="EMBL/GenBank/DDBJ databases">
        <title>Complete genome sequencing of Dickeya lacustris type strain LMG30899.</title>
        <authorList>
            <person name="Dobhal S."/>
            <person name="Arizala D."/>
            <person name="Arif M."/>
        </authorList>
    </citation>
    <scope>NUCLEOTIDE SEQUENCE [LARGE SCALE GENOMIC DNA]</scope>
    <source>
        <strain evidence="6 7">LMG30899</strain>
    </source>
</reference>
<accession>A0ABY8G9R2</accession>
<protein>
    <submittedName>
        <fullName evidence="6">Cytochrome b562</fullName>
    </submittedName>
</protein>
<evidence type="ECO:0000313" key="7">
    <source>
        <dbReference type="Proteomes" id="UP001219630"/>
    </source>
</evidence>
<feature type="chain" id="PRO_5047116444" evidence="5">
    <location>
        <begin position="26"/>
        <end position="125"/>
    </location>
</feature>
<evidence type="ECO:0000256" key="3">
    <source>
        <dbReference type="ARBA" id="ARBA00005523"/>
    </source>
</evidence>
<comment type="cofactor">
    <cofactor evidence="1">
        <name>heme b</name>
        <dbReference type="ChEBI" id="CHEBI:60344"/>
    </cofactor>
</comment>
<keyword evidence="4 5" id="KW-0732">Signal</keyword>
<sequence>MKKTIMAIGLALAASTLALPLAGQAAVKDEMGAMAKSYKGAAGANDAATLKTELLNLKVHATKAKADPDANKGPDSKVFNEGLDKLIKQIDAAIALVDAGKLQEAKAATDELKKTRAEYHKKLGV</sequence>
<comment type="function">
    <text evidence="2">Electron-transport protein of unknown function.</text>
</comment>
<organism evidence="6 7">
    <name type="scientific">Dickeya lacustris</name>
    <dbReference type="NCBI Taxonomy" id="2259638"/>
    <lineage>
        <taxon>Bacteria</taxon>
        <taxon>Pseudomonadati</taxon>
        <taxon>Pseudomonadota</taxon>
        <taxon>Gammaproteobacteria</taxon>
        <taxon>Enterobacterales</taxon>
        <taxon>Pectobacteriaceae</taxon>
        <taxon>Dickeya</taxon>
    </lineage>
</organism>
<evidence type="ECO:0000256" key="2">
    <source>
        <dbReference type="ARBA" id="ARBA00002028"/>
    </source>
</evidence>
<name>A0ABY8G9R2_9GAMM</name>
<dbReference type="InterPro" id="IPR009155">
    <property type="entry name" value="Cyt_b562"/>
</dbReference>